<comment type="caution">
    <text evidence="1">The sequence shown here is derived from an EMBL/GenBank/DDBJ whole genome shotgun (WGS) entry which is preliminary data.</text>
</comment>
<organism evidence="1">
    <name type="scientific">candidate division WOR-3 bacterium</name>
    <dbReference type="NCBI Taxonomy" id="2052148"/>
    <lineage>
        <taxon>Bacteria</taxon>
        <taxon>Bacteria division WOR-3</taxon>
    </lineage>
</organism>
<evidence type="ECO:0000313" key="1">
    <source>
        <dbReference type="EMBL" id="HDY58151.1"/>
    </source>
</evidence>
<reference evidence="1" key="1">
    <citation type="journal article" date="2020" name="mSystems">
        <title>Genome- and Community-Level Interaction Insights into Carbon Utilization and Element Cycling Functions of Hydrothermarchaeota in Hydrothermal Sediment.</title>
        <authorList>
            <person name="Zhou Z."/>
            <person name="Liu Y."/>
            <person name="Xu W."/>
            <person name="Pan J."/>
            <person name="Luo Z.H."/>
            <person name="Li M."/>
        </authorList>
    </citation>
    <scope>NUCLEOTIDE SEQUENCE [LARGE SCALE GENOMIC DNA]</scope>
    <source>
        <strain evidence="1">SpSt-258</strain>
    </source>
</reference>
<sequence length="142" mass="16658">MILCLILFLQNPTKLPYPLDAVMETATGVTTGYGFKIFYNNEQKLITEWQEIEIDRINNYIVEQWFDENPGWMMGRLRIFINLESTDPLHTKVQVSAFFERYGTPSALLLIPPSWREIPSNGKFEKEILDKIANRLLMKEEK</sequence>
<name>A0A7V0Z3V2_UNCW3</name>
<dbReference type="AlphaFoldDB" id="A0A7V0Z3V2"/>
<dbReference type="EMBL" id="DSKY01000003">
    <property type="protein sequence ID" value="HDY58151.1"/>
    <property type="molecule type" value="Genomic_DNA"/>
</dbReference>
<protein>
    <submittedName>
        <fullName evidence="1">Uncharacterized protein</fullName>
    </submittedName>
</protein>
<accession>A0A7V0Z3V2</accession>
<proteinExistence type="predicted"/>
<gene>
    <name evidence="1" type="ORF">ENP86_01130</name>
</gene>